<dbReference type="InterPro" id="IPR022409">
    <property type="entry name" value="PKD/Chitinase_dom"/>
</dbReference>
<proteinExistence type="predicted"/>
<gene>
    <name evidence="2" type="ORF">IAB93_06085</name>
</gene>
<dbReference type="PROSITE" id="PS51257">
    <property type="entry name" value="PROKAR_LIPOPROTEIN"/>
    <property type="match status" value="1"/>
</dbReference>
<dbReference type="Pfam" id="PF16820">
    <property type="entry name" value="PKD_3"/>
    <property type="match status" value="3"/>
</dbReference>
<dbReference type="InterPro" id="IPR041696">
    <property type="entry name" value="PKD_3"/>
</dbReference>
<comment type="caution">
    <text evidence="2">The sequence shown here is derived from an EMBL/GenBank/DDBJ whole genome shotgun (WGS) entry which is preliminary data.</text>
</comment>
<evidence type="ECO:0000313" key="3">
    <source>
        <dbReference type="Proteomes" id="UP000823597"/>
    </source>
</evidence>
<reference evidence="2" key="1">
    <citation type="submission" date="2020-10" db="EMBL/GenBank/DDBJ databases">
        <authorList>
            <person name="Gilroy R."/>
        </authorList>
    </citation>
    <scope>NUCLEOTIDE SEQUENCE</scope>
    <source>
        <strain evidence="2">10037</strain>
    </source>
</reference>
<name>A0A9D9I3Z8_9BACT</name>
<organism evidence="2 3">
    <name type="scientific">Candidatus Merdivivens pullistercoris</name>
    <dbReference type="NCBI Taxonomy" id="2840873"/>
    <lineage>
        <taxon>Bacteria</taxon>
        <taxon>Pseudomonadati</taxon>
        <taxon>Bacteroidota</taxon>
        <taxon>Bacteroidia</taxon>
        <taxon>Bacteroidales</taxon>
        <taxon>Muribaculaceae</taxon>
        <taxon>Muribaculaceae incertae sedis</taxon>
        <taxon>Candidatus Merdivivens</taxon>
    </lineage>
</organism>
<dbReference type="Proteomes" id="UP000823597">
    <property type="component" value="Unassembled WGS sequence"/>
</dbReference>
<dbReference type="SMART" id="SM00089">
    <property type="entry name" value="PKD"/>
    <property type="match status" value="2"/>
</dbReference>
<reference evidence="2" key="2">
    <citation type="journal article" date="2021" name="PeerJ">
        <title>Extensive microbial diversity within the chicken gut microbiome revealed by metagenomics and culture.</title>
        <authorList>
            <person name="Gilroy R."/>
            <person name="Ravi A."/>
            <person name="Getino M."/>
            <person name="Pursley I."/>
            <person name="Horton D.L."/>
            <person name="Alikhan N.F."/>
            <person name="Baker D."/>
            <person name="Gharbi K."/>
            <person name="Hall N."/>
            <person name="Watson M."/>
            <person name="Adriaenssens E.M."/>
            <person name="Foster-Nyarko E."/>
            <person name="Jarju S."/>
            <person name="Secka A."/>
            <person name="Antonio M."/>
            <person name="Oren A."/>
            <person name="Chaudhuri R.R."/>
            <person name="La Ragione R."/>
            <person name="Hildebrand F."/>
            <person name="Pallen M.J."/>
        </authorList>
    </citation>
    <scope>NUCLEOTIDE SEQUENCE</scope>
    <source>
        <strain evidence="2">10037</strain>
    </source>
</reference>
<feature type="domain" description="PKD/Chitinase" evidence="1">
    <location>
        <begin position="118"/>
        <end position="201"/>
    </location>
</feature>
<feature type="domain" description="PKD/Chitinase" evidence="1">
    <location>
        <begin position="35"/>
        <end position="116"/>
    </location>
</feature>
<evidence type="ECO:0000313" key="2">
    <source>
        <dbReference type="EMBL" id="MBO8465546.1"/>
    </source>
</evidence>
<protein>
    <submittedName>
        <fullName evidence="2">Cell surface protein</fullName>
    </submittedName>
</protein>
<dbReference type="AlphaFoldDB" id="A0A9D9I3Z8"/>
<accession>A0A9D9I3Z8</accession>
<dbReference type="EMBL" id="JADIME010000063">
    <property type="protein sequence ID" value="MBO8465546.1"/>
    <property type="molecule type" value="Genomic_DNA"/>
</dbReference>
<sequence length="571" mass="63791">MNKTILFAAIILLSAATISCQEENIPSVKEKYPPEITFDSEDNIYTVKVGNEIRIAPRVSHAENAAYSWRSESEILSEDSVFVHVFEAPRQVFVTLTVATENGKDSEEIRIDVADLVIPEISLTVPEGGYNIALGSELKIIPVVKHGDVSLFSWTVNGIEVSDEPEYVFIGESIGAFEVQLTATAEDGEDTETFMVNVLDPAEIPFEWTFESDEFNVSVGRRIRIRPYNIKNADGAVYSWSVDGENVQSGSEAVFIFNASEEGVYDVTATMSGSDMKIDKHLTVNVCPPEGTYKRPSTGNAKWNKVYEFLPAPGQFVNENYSASTMEEAVRYAESRLSVEQYVSLGGFGGYIVLGFDHSIDNSGSYDFQVIGNSFDGSSEPGIVWVMQDENGDGYPNDTWYELKGSEYGKPETISDYEVTYYRPSAPQMPVQWTDNLGNSGEIDYLAAFHRQDYYYPAWVEEDTYVLKGTRLEPRTEMITENYWVNGEYEWGYADNFSPVDRLTEDDNYNAGANANHFRISDAVTFDGQPANLKYIDFIKIVTGVNVKAGWLGENSTEVFGAKDYHLVDGK</sequence>
<evidence type="ECO:0000259" key="1">
    <source>
        <dbReference type="SMART" id="SM00089"/>
    </source>
</evidence>